<dbReference type="Proteomes" id="UP000242381">
    <property type="component" value="Unassembled WGS sequence"/>
</dbReference>
<protein>
    <submittedName>
        <fullName evidence="1">Uncharacterized protein</fullName>
    </submittedName>
</protein>
<dbReference type="AlphaFoldDB" id="A0A1X0RRA4"/>
<evidence type="ECO:0000313" key="1">
    <source>
        <dbReference type="EMBL" id="ORE14441.1"/>
    </source>
</evidence>
<dbReference type="EMBL" id="KV921472">
    <property type="protein sequence ID" value="ORE14441.1"/>
    <property type="molecule type" value="Genomic_DNA"/>
</dbReference>
<reference evidence="1 2" key="1">
    <citation type="journal article" date="2016" name="Proc. Natl. Acad. Sci. U.S.A.">
        <title>Lipid metabolic changes in an early divergent fungus govern the establishment of a mutualistic symbiosis with endobacteria.</title>
        <authorList>
            <person name="Lastovetsky O.A."/>
            <person name="Gaspar M.L."/>
            <person name="Mondo S.J."/>
            <person name="LaButti K.M."/>
            <person name="Sandor L."/>
            <person name="Grigoriev I.V."/>
            <person name="Henry S.A."/>
            <person name="Pawlowska T.E."/>
        </authorList>
    </citation>
    <scope>NUCLEOTIDE SEQUENCE [LARGE SCALE GENOMIC DNA]</scope>
    <source>
        <strain evidence="1 2">ATCC 11559</strain>
    </source>
</reference>
<accession>A0A1X0RRA4</accession>
<organism evidence="1 2">
    <name type="scientific">Rhizopus microsporus</name>
    <dbReference type="NCBI Taxonomy" id="58291"/>
    <lineage>
        <taxon>Eukaryota</taxon>
        <taxon>Fungi</taxon>
        <taxon>Fungi incertae sedis</taxon>
        <taxon>Mucoromycota</taxon>
        <taxon>Mucoromycotina</taxon>
        <taxon>Mucoromycetes</taxon>
        <taxon>Mucorales</taxon>
        <taxon>Mucorineae</taxon>
        <taxon>Rhizopodaceae</taxon>
        <taxon>Rhizopus</taxon>
    </lineage>
</organism>
<evidence type="ECO:0000313" key="2">
    <source>
        <dbReference type="Proteomes" id="UP000242381"/>
    </source>
</evidence>
<name>A0A1X0RRA4_RHIZD</name>
<gene>
    <name evidence="1" type="ORF">BCV71DRAFT_267471</name>
</gene>
<proteinExistence type="predicted"/>
<sequence>MSIGPKVNVETLSDLMGRAFACKVVAAINGDIMTYLMWFIKDVDDPPPQLRERMPLVLFRLDKLKRQRNYPKINMYEDASDMRWGSSMAYNRDFGFWISAEHIYSTKIQELKAMYFAFHEEKCQDTIIQISATTLPPSSM</sequence>